<organism evidence="1 2">
    <name type="scientific">Paracoccus marinaquae</name>
    <dbReference type="NCBI Taxonomy" id="2841926"/>
    <lineage>
        <taxon>Bacteria</taxon>
        <taxon>Pseudomonadati</taxon>
        <taxon>Pseudomonadota</taxon>
        <taxon>Alphaproteobacteria</taxon>
        <taxon>Rhodobacterales</taxon>
        <taxon>Paracoccaceae</taxon>
        <taxon>Paracoccus</taxon>
    </lineage>
</organism>
<gene>
    <name evidence="1" type="ORF">KNW02_18525</name>
</gene>
<evidence type="ECO:0000313" key="1">
    <source>
        <dbReference type="EMBL" id="MBU3032094.1"/>
    </source>
</evidence>
<sequence>MSNFTEHTWYLPVIGDEISELMKTYVQYPPRKLQSEAYAGPMTLTQYQRFQHIREQLAKDGFNIGLGGN</sequence>
<dbReference type="EMBL" id="JAHKNG010000055">
    <property type="protein sequence ID" value="MBU3032094.1"/>
    <property type="molecule type" value="Genomic_DNA"/>
</dbReference>
<comment type="caution">
    <text evidence="1">The sequence shown here is derived from an EMBL/GenBank/DDBJ whole genome shotgun (WGS) entry which is preliminary data.</text>
</comment>
<dbReference type="RefSeq" id="WP_216034697.1">
    <property type="nucleotide sequence ID" value="NZ_JAHKNG010000055.1"/>
</dbReference>
<reference evidence="1" key="1">
    <citation type="submission" date="2021-06" db="EMBL/GenBank/DDBJ databases">
        <title>Paracoccus bacterium XHP0099 sp. nov., isolated from the surface waters of the Yellow Sea.</title>
        <authorList>
            <person name="Xue H."/>
            <person name="Zhang D."/>
        </authorList>
    </citation>
    <scope>NUCLEOTIDE SEQUENCE</scope>
    <source>
        <strain evidence="1">XHP0099</strain>
    </source>
</reference>
<dbReference type="Proteomes" id="UP001166191">
    <property type="component" value="Unassembled WGS sequence"/>
</dbReference>
<proteinExistence type="predicted"/>
<name>A0ABS6AR34_9RHOB</name>
<keyword evidence="2" id="KW-1185">Reference proteome</keyword>
<accession>A0ABS6AR34</accession>
<protein>
    <submittedName>
        <fullName evidence="1">Uncharacterized protein</fullName>
    </submittedName>
</protein>
<evidence type="ECO:0000313" key="2">
    <source>
        <dbReference type="Proteomes" id="UP001166191"/>
    </source>
</evidence>